<accession>A0A2S4W759</accession>
<feature type="region of interest" description="Disordered" evidence="1">
    <location>
        <begin position="1"/>
        <end position="22"/>
    </location>
</feature>
<dbReference type="VEuPathDB" id="FungiDB:PSTT_00360"/>
<feature type="compositionally biased region" description="Polar residues" evidence="1">
    <location>
        <begin position="1"/>
        <end position="19"/>
    </location>
</feature>
<reference evidence="2" key="1">
    <citation type="submission" date="2017-12" db="EMBL/GenBank/DDBJ databases">
        <title>Gene loss provides genomic basis for host adaptation in cereal stripe rust fungi.</title>
        <authorList>
            <person name="Xia C."/>
        </authorList>
    </citation>
    <scope>NUCLEOTIDE SEQUENCE [LARGE SCALE GENOMIC DNA]</scope>
    <source>
        <strain evidence="2">93-210</strain>
    </source>
</reference>
<dbReference type="AlphaFoldDB" id="A0A2S4W759"/>
<protein>
    <submittedName>
        <fullName evidence="2">Uncharacterized protein</fullName>
    </submittedName>
</protein>
<dbReference type="EMBL" id="PKSL01000002">
    <property type="protein sequence ID" value="POW17599.1"/>
    <property type="molecule type" value="Genomic_DNA"/>
</dbReference>
<gene>
    <name evidence="2" type="ORF">PSTT_00360</name>
</gene>
<organism evidence="2 3">
    <name type="scientific">Puccinia striiformis</name>
    <dbReference type="NCBI Taxonomy" id="27350"/>
    <lineage>
        <taxon>Eukaryota</taxon>
        <taxon>Fungi</taxon>
        <taxon>Dikarya</taxon>
        <taxon>Basidiomycota</taxon>
        <taxon>Pucciniomycotina</taxon>
        <taxon>Pucciniomycetes</taxon>
        <taxon>Pucciniales</taxon>
        <taxon>Pucciniaceae</taxon>
        <taxon>Puccinia</taxon>
    </lineage>
</organism>
<comment type="caution">
    <text evidence="2">The sequence shown here is derived from an EMBL/GenBank/DDBJ whole genome shotgun (WGS) entry which is preliminary data.</text>
</comment>
<evidence type="ECO:0000313" key="3">
    <source>
        <dbReference type="Proteomes" id="UP000239156"/>
    </source>
</evidence>
<keyword evidence="3" id="KW-1185">Reference proteome</keyword>
<dbReference type="Proteomes" id="UP000239156">
    <property type="component" value="Unassembled WGS sequence"/>
</dbReference>
<name>A0A2S4W759_9BASI</name>
<evidence type="ECO:0000313" key="2">
    <source>
        <dbReference type="EMBL" id="POW17599.1"/>
    </source>
</evidence>
<sequence>MSTWLTHPHSVSDNPNSPSQRRRITETSVLGDLIAIDPYANLLGGLGSNNQLPNLQKRGGMPEEARTAAILATQCAVLSRLEALTTGVAQLRTAAAQTAEITLLSHADQKFLCIYQDMIRQSARLAFLDADVQSYYHENQPRSLFRLVLRDIQAQTANVHAEVKKHLKQVRHKVRNILLIGILSGDTDPGPIPTIQVLARLLWKHLMGANGGLSDAEIDIRSQWEQIDARLHSIQEFPMDFINRSAHLFISPPDQSISMILIPLTCQLLSFMHLMCRKDHFLFSEAPLFDNIEQNNIACPTDDDVRAEMRAVLAIDPAMQDMA</sequence>
<evidence type="ECO:0000256" key="1">
    <source>
        <dbReference type="SAM" id="MobiDB-lite"/>
    </source>
</evidence>
<proteinExistence type="predicted"/>